<sequence length="323" mass="35586">MSLSIPGHILANAPSAPLLFRRQNAPSSVKWGGKAPVEDQNGDTETTRFITIPSAEGDGYAIIEGDPAPAEDIPKDVPVRVNIDGSIFEGTAPKEDIPKKNPIRIDENGGIWEGIVEDEENKEPPFHCNVRPDSGQTIMKPPGKQPPPYCLKDSPLYRLANECVWTPGPENVAPWIPRGKSREECAAACKLVYDGTWEKERWKCWEKGCTDANSWRWKKMNQHYIDTEIEFWKKAYCNPLFGGHNGTNGTIPDYYFDGEAGFNETDLTNSTDDTEFVRSEQNESPAAKSPAKKDEDSGAHILTTGKGALLLAAFVGAAFSGFL</sequence>
<evidence type="ECO:0000313" key="3">
    <source>
        <dbReference type="Proteomes" id="UP000275078"/>
    </source>
</evidence>
<gene>
    <name evidence="2" type="ORF">BJ508DRAFT_360433</name>
</gene>
<keyword evidence="3" id="KW-1185">Reference proteome</keyword>
<evidence type="ECO:0000256" key="1">
    <source>
        <dbReference type="SAM" id="MobiDB-lite"/>
    </source>
</evidence>
<proteinExistence type="predicted"/>
<accession>A0A3N4IFJ4</accession>
<evidence type="ECO:0000313" key="2">
    <source>
        <dbReference type="EMBL" id="RPA83448.1"/>
    </source>
</evidence>
<feature type="region of interest" description="Disordered" evidence="1">
    <location>
        <begin position="278"/>
        <end position="298"/>
    </location>
</feature>
<organism evidence="2 3">
    <name type="scientific">Ascobolus immersus RN42</name>
    <dbReference type="NCBI Taxonomy" id="1160509"/>
    <lineage>
        <taxon>Eukaryota</taxon>
        <taxon>Fungi</taxon>
        <taxon>Dikarya</taxon>
        <taxon>Ascomycota</taxon>
        <taxon>Pezizomycotina</taxon>
        <taxon>Pezizomycetes</taxon>
        <taxon>Pezizales</taxon>
        <taxon>Ascobolaceae</taxon>
        <taxon>Ascobolus</taxon>
    </lineage>
</organism>
<dbReference type="AlphaFoldDB" id="A0A3N4IFJ4"/>
<protein>
    <submittedName>
        <fullName evidence="2">Uncharacterized protein</fullName>
    </submittedName>
</protein>
<dbReference type="Proteomes" id="UP000275078">
    <property type="component" value="Unassembled WGS sequence"/>
</dbReference>
<name>A0A3N4IFJ4_ASCIM</name>
<reference evidence="2 3" key="1">
    <citation type="journal article" date="2018" name="Nat. Ecol. Evol.">
        <title>Pezizomycetes genomes reveal the molecular basis of ectomycorrhizal truffle lifestyle.</title>
        <authorList>
            <person name="Murat C."/>
            <person name="Payen T."/>
            <person name="Noel B."/>
            <person name="Kuo A."/>
            <person name="Morin E."/>
            <person name="Chen J."/>
            <person name="Kohler A."/>
            <person name="Krizsan K."/>
            <person name="Balestrini R."/>
            <person name="Da Silva C."/>
            <person name="Montanini B."/>
            <person name="Hainaut M."/>
            <person name="Levati E."/>
            <person name="Barry K.W."/>
            <person name="Belfiori B."/>
            <person name="Cichocki N."/>
            <person name="Clum A."/>
            <person name="Dockter R.B."/>
            <person name="Fauchery L."/>
            <person name="Guy J."/>
            <person name="Iotti M."/>
            <person name="Le Tacon F."/>
            <person name="Lindquist E.A."/>
            <person name="Lipzen A."/>
            <person name="Malagnac F."/>
            <person name="Mello A."/>
            <person name="Molinier V."/>
            <person name="Miyauchi S."/>
            <person name="Poulain J."/>
            <person name="Riccioni C."/>
            <person name="Rubini A."/>
            <person name="Sitrit Y."/>
            <person name="Splivallo R."/>
            <person name="Traeger S."/>
            <person name="Wang M."/>
            <person name="Zifcakova L."/>
            <person name="Wipf D."/>
            <person name="Zambonelli A."/>
            <person name="Paolocci F."/>
            <person name="Nowrousian M."/>
            <person name="Ottonello S."/>
            <person name="Baldrian P."/>
            <person name="Spatafora J.W."/>
            <person name="Henrissat B."/>
            <person name="Nagy L.G."/>
            <person name="Aury J.M."/>
            <person name="Wincker P."/>
            <person name="Grigoriev I.V."/>
            <person name="Bonfante P."/>
            <person name="Martin F.M."/>
        </authorList>
    </citation>
    <scope>NUCLEOTIDE SEQUENCE [LARGE SCALE GENOMIC DNA]</scope>
    <source>
        <strain evidence="2 3">RN42</strain>
    </source>
</reference>
<dbReference type="EMBL" id="ML119664">
    <property type="protein sequence ID" value="RPA83448.1"/>
    <property type="molecule type" value="Genomic_DNA"/>
</dbReference>